<evidence type="ECO:0000313" key="15">
    <source>
        <dbReference type="Proteomes" id="UP000229641"/>
    </source>
</evidence>
<evidence type="ECO:0000256" key="10">
    <source>
        <dbReference type="ARBA" id="ARBA00048743"/>
    </source>
</evidence>
<keyword evidence="8 12" id="KW-0067">ATP-binding</keyword>
<keyword evidence="5 12" id="KW-0545">Nucleotide biosynthesis</keyword>
<dbReference type="GO" id="GO:0005829">
    <property type="term" value="C:cytosol"/>
    <property type="evidence" value="ECO:0007669"/>
    <property type="project" value="TreeGrafter"/>
</dbReference>
<evidence type="ECO:0000256" key="3">
    <source>
        <dbReference type="ARBA" id="ARBA00017144"/>
    </source>
</evidence>
<dbReference type="InterPro" id="IPR027417">
    <property type="entry name" value="P-loop_NTPase"/>
</dbReference>
<evidence type="ECO:0000256" key="8">
    <source>
        <dbReference type="ARBA" id="ARBA00022840"/>
    </source>
</evidence>
<dbReference type="NCBIfam" id="TIGR00041">
    <property type="entry name" value="DTMP_kinase"/>
    <property type="match status" value="1"/>
</dbReference>
<comment type="catalytic activity">
    <reaction evidence="10 12">
        <text>dTMP + ATP = dTDP + ADP</text>
        <dbReference type="Rhea" id="RHEA:13517"/>
        <dbReference type="ChEBI" id="CHEBI:30616"/>
        <dbReference type="ChEBI" id="CHEBI:58369"/>
        <dbReference type="ChEBI" id="CHEBI:63528"/>
        <dbReference type="ChEBI" id="CHEBI:456216"/>
        <dbReference type="EC" id="2.7.4.9"/>
    </reaction>
</comment>
<organism evidence="14 15">
    <name type="scientific">Candidatus Ghiorseimicrobium undicola</name>
    <dbReference type="NCBI Taxonomy" id="1974746"/>
    <lineage>
        <taxon>Bacteria</taxon>
        <taxon>Pseudomonadati</taxon>
        <taxon>Candidatus Omnitrophota</taxon>
        <taxon>Candidatus Ghiorseimicrobium</taxon>
    </lineage>
</organism>
<proteinExistence type="inferred from homology"/>
<dbReference type="GO" id="GO:0004798">
    <property type="term" value="F:dTMP kinase activity"/>
    <property type="evidence" value="ECO:0007669"/>
    <property type="project" value="UniProtKB-UniRule"/>
</dbReference>
<dbReference type="EMBL" id="PCWA01000096">
    <property type="protein sequence ID" value="PIQ88590.1"/>
    <property type="molecule type" value="Genomic_DNA"/>
</dbReference>
<evidence type="ECO:0000256" key="12">
    <source>
        <dbReference type="HAMAP-Rule" id="MF_00165"/>
    </source>
</evidence>
<evidence type="ECO:0000256" key="7">
    <source>
        <dbReference type="ARBA" id="ARBA00022777"/>
    </source>
</evidence>
<dbReference type="GO" id="GO:0006227">
    <property type="term" value="P:dUDP biosynthetic process"/>
    <property type="evidence" value="ECO:0007669"/>
    <property type="project" value="TreeGrafter"/>
</dbReference>
<name>A0A2H0LVZ8_9BACT</name>
<evidence type="ECO:0000256" key="5">
    <source>
        <dbReference type="ARBA" id="ARBA00022727"/>
    </source>
</evidence>
<evidence type="ECO:0000256" key="9">
    <source>
        <dbReference type="ARBA" id="ARBA00029962"/>
    </source>
</evidence>
<feature type="binding site" evidence="12">
    <location>
        <begin position="12"/>
        <end position="19"/>
    </location>
    <ligand>
        <name>ATP</name>
        <dbReference type="ChEBI" id="CHEBI:30616"/>
    </ligand>
</feature>
<evidence type="ECO:0000313" key="14">
    <source>
        <dbReference type="EMBL" id="PIQ88590.1"/>
    </source>
</evidence>
<dbReference type="SUPFAM" id="SSF52540">
    <property type="entry name" value="P-loop containing nucleoside triphosphate hydrolases"/>
    <property type="match status" value="1"/>
</dbReference>
<dbReference type="CDD" id="cd01672">
    <property type="entry name" value="TMPK"/>
    <property type="match status" value="1"/>
</dbReference>
<keyword evidence="6 12" id="KW-0547">Nucleotide-binding</keyword>
<reference evidence="14 15" key="1">
    <citation type="submission" date="2017-09" db="EMBL/GenBank/DDBJ databases">
        <title>Depth-based differentiation of microbial function through sediment-hosted aquifers and enrichment of novel symbionts in the deep terrestrial subsurface.</title>
        <authorList>
            <person name="Probst A.J."/>
            <person name="Ladd B."/>
            <person name="Jarett J.K."/>
            <person name="Geller-Mcgrath D.E."/>
            <person name="Sieber C.M."/>
            <person name="Emerson J.B."/>
            <person name="Anantharaman K."/>
            <person name="Thomas B.C."/>
            <person name="Malmstrom R."/>
            <person name="Stieglmeier M."/>
            <person name="Klingl A."/>
            <person name="Woyke T."/>
            <person name="Ryan C.M."/>
            <person name="Banfield J.F."/>
        </authorList>
    </citation>
    <scope>NUCLEOTIDE SEQUENCE [LARGE SCALE GENOMIC DNA]</scope>
    <source>
        <strain evidence="14">CG11_big_fil_rev_8_21_14_0_20_42_13</strain>
    </source>
</reference>
<gene>
    <name evidence="12 14" type="primary">tmk</name>
    <name evidence="14" type="ORF">COV72_07600</name>
</gene>
<dbReference type="AlphaFoldDB" id="A0A2H0LVZ8"/>
<comment type="similarity">
    <text evidence="1 12">Belongs to the thymidylate kinase family.</text>
</comment>
<dbReference type="GO" id="GO:0006235">
    <property type="term" value="P:dTTP biosynthetic process"/>
    <property type="evidence" value="ECO:0007669"/>
    <property type="project" value="UniProtKB-UniRule"/>
</dbReference>
<dbReference type="InterPro" id="IPR039430">
    <property type="entry name" value="Thymidylate_kin-like_dom"/>
</dbReference>
<comment type="caution">
    <text evidence="14">The sequence shown here is derived from an EMBL/GenBank/DDBJ whole genome shotgun (WGS) entry which is preliminary data.</text>
</comment>
<evidence type="ECO:0000256" key="11">
    <source>
        <dbReference type="ARBA" id="ARBA00057735"/>
    </source>
</evidence>
<dbReference type="Gene3D" id="3.40.50.300">
    <property type="entry name" value="P-loop containing nucleotide triphosphate hydrolases"/>
    <property type="match status" value="1"/>
</dbReference>
<dbReference type="Pfam" id="PF02223">
    <property type="entry name" value="Thymidylate_kin"/>
    <property type="match status" value="1"/>
</dbReference>
<evidence type="ECO:0000259" key="13">
    <source>
        <dbReference type="Pfam" id="PF02223"/>
    </source>
</evidence>
<evidence type="ECO:0000256" key="1">
    <source>
        <dbReference type="ARBA" id="ARBA00009776"/>
    </source>
</evidence>
<dbReference type="Proteomes" id="UP000229641">
    <property type="component" value="Unassembled WGS sequence"/>
</dbReference>
<dbReference type="PANTHER" id="PTHR10344:SF4">
    <property type="entry name" value="UMP-CMP KINASE 2, MITOCHONDRIAL"/>
    <property type="match status" value="1"/>
</dbReference>
<comment type="function">
    <text evidence="11 12">Phosphorylation of dTMP to form dTDP in both de novo and salvage pathways of dTTP synthesis.</text>
</comment>
<feature type="domain" description="Thymidylate kinase-like" evidence="13">
    <location>
        <begin position="10"/>
        <end position="197"/>
    </location>
</feature>
<dbReference type="InterPro" id="IPR018094">
    <property type="entry name" value="Thymidylate_kinase"/>
</dbReference>
<keyword evidence="4 12" id="KW-0808">Transferase</keyword>
<evidence type="ECO:0000256" key="2">
    <source>
        <dbReference type="ARBA" id="ARBA00012980"/>
    </source>
</evidence>
<dbReference type="GO" id="GO:0005524">
    <property type="term" value="F:ATP binding"/>
    <property type="evidence" value="ECO:0007669"/>
    <property type="project" value="UniProtKB-UniRule"/>
</dbReference>
<evidence type="ECO:0000256" key="6">
    <source>
        <dbReference type="ARBA" id="ARBA00022741"/>
    </source>
</evidence>
<evidence type="ECO:0000256" key="4">
    <source>
        <dbReference type="ARBA" id="ARBA00022679"/>
    </source>
</evidence>
<dbReference type="HAMAP" id="MF_00165">
    <property type="entry name" value="Thymidylate_kinase"/>
    <property type="match status" value="1"/>
</dbReference>
<dbReference type="GO" id="GO:0006233">
    <property type="term" value="P:dTDP biosynthetic process"/>
    <property type="evidence" value="ECO:0007669"/>
    <property type="project" value="InterPro"/>
</dbReference>
<dbReference type="PANTHER" id="PTHR10344">
    <property type="entry name" value="THYMIDYLATE KINASE"/>
    <property type="match status" value="1"/>
</dbReference>
<protein>
    <recommendedName>
        <fullName evidence="3 12">Thymidylate kinase</fullName>
        <ecNumber evidence="2 12">2.7.4.9</ecNumber>
    </recommendedName>
    <alternativeName>
        <fullName evidence="9 12">dTMP kinase</fullName>
    </alternativeName>
</protein>
<sequence length="205" mass="22976">MKFSGKFITFEGPEGAGKSTHTKLLCEYLRKKGRDIVYVREPGSTRIGEKIRGILLDDKNKEISDITEMCLYMASRAQLVKEIILPALGKGKIVISDRFQDATIAYQGYGGGIDVKLIKGLGKAVTYGLVPDLTVLLDNDLDKGLNQQGKVKDRIENKPLAYHKKVHFGYMQLAQAEPKRIKIVRQDDDVALTQDKIRKLVDKIL</sequence>
<dbReference type="EC" id="2.7.4.9" evidence="2 12"/>
<keyword evidence="7 12" id="KW-0418">Kinase</keyword>
<dbReference type="FunFam" id="3.40.50.300:FF:000225">
    <property type="entry name" value="Thymidylate kinase"/>
    <property type="match status" value="1"/>
</dbReference>
<accession>A0A2H0LVZ8</accession>